<reference evidence="1 2" key="1">
    <citation type="journal article" date="2020" name="Cell">
        <title>Large-Scale Comparative Analyses of Tick Genomes Elucidate Their Genetic Diversity and Vector Capacities.</title>
        <authorList>
            <consortium name="Tick Genome and Microbiome Consortium (TIGMIC)"/>
            <person name="Jia N."/>
            <person name="Wang J."/>
            <person name="Shi W."/>
            <person name="Du L."/>
            <person name="Sun Y."/>
            <person name="Zhan W."/>
            <person name="Jiang J.F."/>
            <person name="Wang Q."/>
            <person name="Zhang B."/>
            <person name="Ji P."/>
            <person name="Bell-Sakyi L."/>
            <person name="Cui X.M."/>
            <person name="Yuan T.T."/>
            <person name="Jiang B.G."/>
            <person name="Yang W.F."/>
            <person name="Lam T.T."/>
            <person name="Chang Q.C."/>
            <person name="Ding S.J."/>
            <person name="Wang X.J."/>
            <person name="Zhu J.G."/>
            <person name="Ruan X.D."/>
            <person name="Zhao L."/>
            <person name="Wei J.T."/>
            <person name="Ye R.Z."/>
            <person name="Que T.C."/>
            <person name="Du C.H."/>
            <person name="Zhou Y.H."/>
            <person name="Cheng J.X."/>
            <person name="Dai P.F."/>
            <person name="Guo W.B."/>
            <person name="Han X.H."/>
            <person name="Huang E.J."/>
            <person name="Li L.F."/>
            <person name="Wei W."/>
            <person name="Gao Y.C."/>
            <person name="Liu J.Z."/>
            <person name="Shao H.Z."/>
            <person name="Wang X."/>
            <person name="Wang C.C."/>
            <person name="Yang T.C."/>
            <person name="Huo Q.B."/>
            <person name="Li W."/>
            <person name="Chen H.Y."/>
            <person name="Chen S.E."/>
            <person name="Zhou L.G."/>
            <person name="Ni X.B."/>
            <person name="Tian J.H."/>
            <person name="Sheng Y."/>
            <person name="Liu T."/>
            <person name="Pan Y.S."/>
            <person name="Xia L.Y."/>
            <person name="Li J."/>
            <person name="Zhao F."/>
            <person name="Cao W.C."/>
        </authorList>
    </citation>
    <scope>NUCLEOTIDE SEQUENCE [LARGE SCALE GENOMIC DNA]</scope>
    <source>
        <strain evidence="1">Iper-2018</strain>
    </source>
</reference>
<accession>A0AC60PBC2</accession>
<sequence>MAAPLEPLSAQAGRKRFTIVEDILLLKEVLAMNPIVNFTRWDTVAANLNEALGRNFSVRGVRDRCDLLLGLFKRDDRTNLRKTADFSLLNSLLNSKPIEGAGGECASALYRTVRQLLKSNAVRCVDRADAEFEMGYSKGSIVRIKLKDFMTYTFVELRPGPSLNVVVGTNGSGKSSLVCAICLGLCGTPQMVGRASHVGDYIRNGADSALIEIELHNPNARNYVIERHIFPSKSAWKLNNIPVPQKAVEAAVAGLHIQVGNLCQFLPQDRVADFVKMSRQELLEGTEKAVGTRDGHLLHARLIELQHRKAQLENGVRGQRERLDQERQKNAHLDEEVRKLQEHRDVRSRLDILRQKLAWLDYDSTRQAYEAEKNKLREEEHTLKAKLEEQDPLKQQLAKMADHEEGLRRLDKSLKAEAAAALKKVENSLQKLAELSEQGGAVKRELERKIKDEATRSERIDRCKADIEGFEKELGEAAAESIESKLQEVQSEMQHCNQTMNAISRARQLADVFVRERQRESAALEEEMRRLKDQSNQRMEMLRRRSKDAFSATQWLLKNEGLFAGKIYPPIMTQLEVPDQRDAKYVEAQIPFRDMMAFVAEQPEDLSKFLGLVRDGQGLRINGVVVPAEPLDAFQPRLPLAQIGPLGFRGYIQSMLRAPDAVMRYLCKQYRVHDVPAGDERVESHLSQIKALGIRRFYTHNQVYSVKTSRYDSSRSSTMTTEIMQPSLLTVSVDLSSLNHLEQSRQALSEEIASKSAEAKELAAQERAASSKLEECRTAKKALMAEAGRQKQLGLLLDQKRQALQSLQRQCLDLDRERAEAAKKQGSLCRTKMAQVAIYVKRLQACYQSHRLCVDHRLEMVKVAADRKKLEDALQLALEAHQALE</sequence>
<gene>
    <name evidence="1" type="ORF">HPB47_006017</name>
</gene>
<dbReference type="Proteomes" id="UP000805193">
    <property type="component" value="Unassembled WGS sequence"/>
</dbReference>
<evidence type="ECO:0000313" key="1">
    <source>
        <dbReference type="EMBL" id="KAG0416919.1"/>
    </source>
</evidence>
<dbReference type="EMBL" id="JABSTQ010010904">
    <property type="protein sequence ID" value="KAG0416919.1"/>
    <property type="molecule type" value="Genomic_DNA"/>
</dbReference>
<evidence type="ECO:0000313" key="2">
    <source>
        <dbReference type="Proteomes" id="UP000805193"/>
    </source>
</evidence>
<keyword evidence="2" id="KW-1185">Reference proteome</keyword>
<protein>
    <submittedName>
        <fullName evidence="1">Uncharacterized protein</fullName>
    </submittedName>
</protein>
<comment type="caution">
    <text evidence="1">The sequence shown here is derived from an EMBL/GenBank/DDBJ whole genome shotgun (WGS) entry which is preliminary data.</text>
</comment>
<name>A0AC60PBC2_IXOPE</name>
<organism evidence="1 2">
    <name type="scientific">Ixodes persulcatus</name>
    <name type="common">Taiga tick</name>
    <dbReference type="NCBI Taxonomy" id="34615"/>
    <lineage>
        <taxon>Eukaryota</taxon>
        <taxon>Metazoa</taxon>
        <taxon>Ecdysozoa</taxon>
        <taxon>Arthropoda</taxon>
        <taxon>Chelicerata</taxon>
        <taxon>Arachnida</taxon>
        <taxon>Acari</taxon>
        <taxon>Parasitiformes</taxon>
        <taxon>Ixodida</taxon>
        <taxon>Ixodoidea</taxon>
        <taxon>Ixodidae</taxon>
        <taxon>Ixodinae</taxon>
        <taxon>Ixodes</taxon>
    </lineage>
</organism>
<feature type="non-terminal residue" evidence="1">
    <location>
        <position position="885"/>
    </location>
</feature>
<proteinExistence type="predicted"/>